<dbReference type="InterPro" id="IPR027417">
    <property type="entry name" value="P-loop_NTPase"/>
</dbReference>
<keyword evidence="4" id="KW-1185">Reference proteome</keyword>
<sequence length="508" mass="57577">MDRLDAVQQLQEAHTYGAANDGSEVDASESVNVFQPGDKPEPFETEQESLIDRKMDAAQNDVNHEPGSKDGGVPMEDERELRVGYVDKVYDYSDKGFTLFKSRKRQQQILSSKYSIVVMRKYNISRNLLDTVIQLRQAPGLCDLLQTIYEGNDYMDLDNVPPEISPQDLYHASRRLKEHAENLDTSNLEKRGTSGEIQLALDVIRQEFAMEDLTIKSLLSKGEITFNLLWALFPRNELIVAPDELGQTRAYFVRYHKTFQTQERTQTFDLGVCFADDNGEKCDGHVIVDHATFEVLRPEDAMIPSIYRAIEKDRISKEQIMTMPAVLYGFHLSKKVWGGFLVKDIAPIRWHPEIFEQLVLPGSKKDLIGLLVREHSSKNDMFDDFVENKGRGLIGLLSGPPGVGKTLTVEAIAEIAQRPLYTISSGELGAKAGEIDQRLGEALQIAEIWDAIVLLDEADVFLFKRSRDDLERNAVVSVFLRRLEYYRGIMLLTTNRADAIDAAFESEY</sequence>
<feature type="region of interest" description="Disordered" evidence="1">
    <location>
        <begin position="15"/>
        <end position="75"/>
    </location>
</feature>
<evidence type="ECO:0000256" key="1">
    <source>
        <dbReference type="SAM" id="MobiDB-lite"/>
    </source>
</evidence>
<organism evidence="3 4">
    <name type="scientific">Nothophoma quercina</name>
    <dbReference type="NCBI Taxonomy" id="749835"/>
    <lineage>
        <taxon>Eukaryota</taxon>
        <taxon>Fungi</taxon>
        <taxon>Dikarya</taxon>
        <taxon>Ascomycota</taxon>
        <taxon>Pezizomycotina</taxon>
        <taxon>Dothideomycetes</taxon>
        <taxon>Pleosporomycetidae</taxon>
        <taxon>Pleosporales</taxon>
        <taxon>Pleosporineae</taxon>
        <taxon>Didymellaceae</taxon>
        <taxon>Nothophoma</taxon>
    </lineage>
</organism>
<accession>A0ABR3QPD8</accession>
<dbReference type="InterPro" id="IPR054289">
    <property type="entry name" value="DUF7025"/>
</dbReference>
<dbReference type="Pfam" id="PF22942">
    <property type="entry name" value="DUF7025"/>
    <property type="match status" value="1"/>
</dbReference>
<evidence type="ECO:0000313" key="4">
    <source>
        <dbReference type="Proteomes" id="UP001521222"/>
    </source>
</evidence>
<dbReference type="Proteomes" id="UP001521222">
    <property type="component" value="Unassembled WGS sequence"/>
</dbReference>
<dbReference type="EMBL" id="JAKIXB020000038">
    <property type="protein sequence ID" value="KAL1594026.1"/>
    <property type="molecule type" value="Genomic_DNA"/>
</dbReference>
<dbReference type="Pfam" id="PF00004">
    <property type="entry name" value="AAA"/>
    <property type="match status" value="1"/>
</dbReference>
<reference evidence="3 4" key="1">
    <citation type="submission" date="2024-02" db="EMBL/GenBank/DDBJ databases">
        <title>De novo assembly and annotation of 12 fungi associated with fruit tree decline syndrome in Ontario, Canada.</title>
        <authorList>
            <person name="Sulman M."/>
            <person name="Ellouze W."/>
            <person name="Ilyukhin E."/>
        </authorList>
    </citation>
    <scope>NUCLEOTIDE SEQUENCE [LARGE SCALE GENOMIC DNA]</scope>
    <source>
        <strain evidence="3 4">M97-236</strain>
    </source>
</reference>
<dbReference type="SMART" id="SM00382">
    <property type="entry name" value="AAA"/>
    <property type="match status" value="1"/>
</dbReference>
<proteinExistence type="predicted"/>
<dbReference type="Gene3D" id="3.40.50.300">
    <property type="entry name" value="P-loop containing nucleotide triphosphate hydrolases"/>
    <property type="match status" value="1"/>
</dbReference>
<dbReference type="SUPFAM" id="SSF52540">
    <property type="entry name" value="P-loop containing nucleoside triphosphate hydrolases"/>
    <property type="match status" value="1"/>
</dbReference>
<evidence type="ECO:0000313" key="3">
    <source>
        <dbReference type="EMBL" id="KAL1594026.1"/>
    </source>
</evidence>
<gene>
    <name evidence="3" type="ORF">SLS59_009057</name>
</gene>
<dbReference type="PANTHER" id="PTHR46411:SF3">
    <property type="entry name" value="AAA+ ATPASE DOMAIN-CONTAINING PROTEIN"/>
    <property type="match status" value="1"/>
</dbReference>
<dbReference type="InterPro" id="IPR003959">
    <property type="entry name" value="ATPase_AAA_core"/>
</dbReference>
<evidence type="ECO:0000259" key="2">
    <source>
        <dbReference type="SMART" id="SM00382"/>
    </source>
</evidence>
<protein>
    <recommendedName>
        <fullName evidence="2">AAA+ ATPase domain-containing protein</fullName>
    </recommendedName>
</protein>
<dbReference type="PANTHER" id="PTHR46411">
    <property type="entry name" value="FAMILY ATPASE, PUTATIVE-RELATED"/>
    <property type="match status" value="1"/>
</dbReference>
<dbReference type="InterPro" id="IPR003593">
    <property type="entry name" value="AAA+_ATPase"/>
</dbReference>
<feature type="compositionally biased region" description="Basic and acidic residues" evidence="1">
    <location>
        <begin position="50"/>
        <end position="68"/>
    </location>
</feature>
<feature type="domain" description="AAA+ ATPase" evidence="2">
    <location>
        <begin position="391"/>
        <end position="507"/>
    </location>
</feature>
<comment type="caution">
    <text evidence="3">The sequence shown here is derived from an EMBL/GenBank/DDBJ whole genome shotgun (WGS) entry which is preliminary data.</text>
</comment>
<dbReference type="CDD" id="cd19481">
    <property type="entry name" value="RecA-like_protease"/>
    <property type="match status" value="1"/>
</dbReference>
<name>A0ABR3QPD8_9PLEO</name>